<dbReference type="AlphaFoldDB" id="A0AAE3GQX9"/>
<organism evidence="1 2">
    <name type="scientific">Limnofasciculus baicalensis BBK-W-15</name>
    <dbReference type="NCBI Taxonomy" id="2699891"/>
    <lineage>
        <taxon>Bacteria</taxon>
        <taxon>Bacillati</taxon>
        <taxon>Cyanobacteriota</taxon>
        <taxon>Cyanophyceae</taxon>
        <taxon>Coleofasciculales</taxon>
        <taxon>Coleofasciculaceae</taxon>
        <taxon>Limnofasciculus</taxon>
        <taxon>Limnofasciculus baicalensis</taxon>
    </lineage>
</organism>
<name>A0AAE3GQX9_9CYAN</name>
<reference evidence="1" key="1">
    <citation type="submission" date="2022-06" db="EMBL/GenBank/DDBJ databases">
        <title>New cyanobacteria of genus Symplocastrum in benthos of Lake Baikal.</title>
        <authorList>
            <person name="Sorokovikova E."/>
            <person name="Tikhonova I."/>
            <person name="Krasnopeev A."/>
            <person name="Evseev P."/>
            <person name="Gladkikh A."/>
            <person name="Belykh O."/>
        </authorList>
    </citation>
    <scope>NUCLEOTIDE SEQUENCE</scope>
    <source>
        <strain evidence="1">BBK-W-15</strain>
    </source>
</reference>
<sequence length="179" mass="20024">MKVTIRDSQILKTIEPGKLAEHLQMTGWHQHHPLNENSVIWLKDYAGEPAEIILPLKPELGDYASRISDALKTLEIVEQRSQLEILGDIFTCASNITVQGIVINLQEGITDGKVTIMGVVVGKLRRIQLELAEPVYELAVKAYQARIPVICQGDLAKQGSYFVLKNSHHFTLDLEAWVS</sequence>
<comment type="caution">
    <text evidence="1">The sequence shown here is derived from an EMBL/GenBank/DDBJ whole genome shotgun (WGS) entry which is preliminary data.</text>
</comment>
<accession>A0AAE3GQX9</accession>
<keyword evidence="2" id="KW-1185">Reference proteome</keyword>
<evidence type="ECO:0000313" key="1">
    <source>
        <dbReference type="EMBL" id="MCP2729085.1"/>
    </source>
</evidence>
<protein>
    <submittedName>
        <fullName evidence="1">Uncharacterized protein</fullName>
    </submittedName>
</protein>
<gene>
    <name evidence="1" type="ORF">NJ959_11515</name>
</gene>
<dbReference type="RefSeq" id="WP_254011874.1">
    <property type="nucleotide sequence ID" value="NZ_JAMZMM010000092.1"/>
</dbReference>
<evidence type="ECO:0000313" key="2">
    <source>
        <dbReference type="Proteomes" id="UP001204953"/>
    </source>
</evidence>
<dbReference type="EMBL" id="JAMZMM010000092">
    <property type="protein sequence ID" value="MCP2729085.1"/>
    <property type="molecule type" value="Genomic_DNA"/>
</dbReference>
<dbReference type="Proteomes" id="UP001204953">
    <property type="component" value="Unassembled WGS sequence"/>
</dbReference>
<proteinExistence type="predicted"/>